<dbReference type="PROSITE" id="PS50294">
    <property type="entry name" value="WD_REPEATS_REGION"/>
    <property type="match status" value="1"/>
</dbReference>
<dbReference type="EMBL" id="AACS02000007">
    <property type="protein sequence ID" value="EFI27353.1"/>
    <property type="molecule type" value="Genomic_DNA"/>
</dbReference>
<dbReference type="HOGENOM" id="CLU_046581_1_0_1"/>
<dbReference type="Gene3D" id="2.130.10.10">
    <property type="entry name" value="YVTN repeat-like/Quinoprotein amine dehydrogenase"/>
    <property type="match status" value="1"/>
</dbReference>
<proteinExistence type="inferred from homology"/>
<dbReference type="InterPro" id="IPR019775">
    <property type="entry name" value="WD40_repeat_CS"/>
</dbReference>
<evidence type="ECO:0000313" key="12">
    <source>
        <dbReference type="EMBL" id="EFI27353.1"/>
    </source>
</evidence>
<dbReference type="SUPFAM" id="SSF50978">
    <property type="entry name" value="WD40 repeat-like"/>
    <property type="match status" value="1"/>
</dbReference>
<evidence type="ECO:0000256" key="7">
    <source>
        <dbReference type="ARBA" id="ARBA00022927"/>
    </source>
</evidence>
<dbReference type="PRINTS" id="PR00320">
    <property type="entry name" value="GPROTEINBRPT"/>
</dbReference>
<dbReference type="OrthoDB" id="273771at2759"/>
<keyword evidence="8" id="KW-0576">Peroxisome</keyword>
<dbReference type="Pfam" id="PF00400">
    <property type="entry name" value="WD40"/>
    <property type="match status" value="6"/>
</dbReference>
<dbReference type="GO" id="GO:0005782">
    <property type="term" value="C:peroxisomal matrix"/>
    <property type="evidence" value="ECO:0007669"/>
    <property type="project" value="UniProtKB-SubCell"/>
</dbReference>
<dbReference type="PROSITE" id="PS50082">
    <property type="entry name" value="WD_REPEATS_2"/>
    <property type="match status" value="4"/>
</dbReference>
<evidence type="ECO:0000256" key="1">
    <source>
        <dbReference type="ARBA" id="ARBA00004253"/>
    </source>
</evidence>
<accession>D6RNV1</accession>
<dbReference type="OMA" id="FAVHWNL"/>
<gene>
    <name evidence="12" type="ORF">CC1G_14826</name>
</gene>
<dbReference type="Proteomes" id="UP000001861">
    <property type="component" value="Unassembled WGS sequence"/>
</dbReference>
<dbReference type="eggNOG" id="KOG0277">
    <property type="taxonomic scope" value="Eukaryota"/>
</dbReference>
<evidence type="ECO:0000256" key="9">
    <source>
        <dbReference type="ARBA" id="ARBA00024017"/>
    </source>
</evidence>
<keyword evidence="3" id="KW-0813">Transport</keyword>
<dbReference type="PROSITE" id="PS00678">
    <property type="entry name" value="WD_REPEATS_1"/>
    <property type="match status" value="1"/>
</dbReference>
<dbReference type="SMART" id="SM00320">
    <property type="entry name" value="WD40"/>
    <property type="match status" value="6"/>
</dbReference>
<dbReference type="GO" id="GO:0005053">
    <property type="term" value="F:peroxisome matrix targeting signal-2 binding"/>
    <property type="evidence" value="ECO:0007669"/>
    <property type="project" value="InterPro"/>
</dbReference>
<keyword evidence="13" id="KW-1185">Reference proteome</keyword>
<keyword evidence="6" id="KW-0677">Repeat</keyword>
<evidence type="ECO:0000256" key="5">
    <source>
        <dbReference type="ARBA" id="ARBA00022574"/>
    </source>
</evidence>
<dbReference type="GeneID" id="9380319"/>
<dbReference type="AlphaFoldDB" id="D6RNV1"/>
<dbReference type="KEGG" id="cci:CC1G_14826"/>
<dbReference type="InterPro" id="IPR001680">
    <property type="entry name" value="WD40_rpt"/>
</dbReference>
<keyword evidence="4" id="KW-0963">Cytoplasm</keyword>
<reference evidence="12 13" key="1">
    <citation type="journal article" date="2010" name="Proc. Natl. Acad. Sci. U.S.A.">
        <title>Insights into evolution of multicellular fungi from the assembled chromosomes of the mushroom Coprinopsis cinerea (Coprinus cinereus).</title>
        <authorList>
            <person name="Stajich J.E."/>
            <person name="Wilke S.K."/>
            <person name="Ahren D."/>
            <person name="Au C.H."/>
            <person name="Birren B.W."/>
            <person name="Borodovsky M."/>
            <person name="Burns C."/>
            <person name="Canback B."/>
            <person name="Casselton L.A."/>
            <person name="Cheng C.K."/>
            <person name="Deng J."/>
            <person name="Dietrich F.S."/>
            <person name="Fargo D.C."/>
            <person name="Farman M.L."/>
            <person name="Gathman A.C."/>
            <person name="Goldberg J."/>
            <person name="Guigo R."/>
            <person name="Hoegger P.J."/>
            <person name="Hooker J.B."/>
            <person name="Huggins A."/>
            <person name="James T.Y."/>
            <person name="Kamada T."/>
            <person name="Kilaru S."/>
            <person name="Kodira C."/>
            <person name="Kues U."/>
            <person name="Kupfer D."/>
            <person name="Kwan H.S."/>
            <person name="Lomsadze A."/>
            <person name="Li W."/>
            <person name="Lilly W.W."/>
            <person name="Ma L.J."/>
            <person name="Mackey A.J."/>
            <person name="Manning G."/>
            <person name="Martin F."/>
            <person name="Muraguchi H."/>
            <person name="Natvig D.O."/>
            <person name="Palmerini H."/>
            <person name="Ramesh M.A."/>
            <person name="Rehmeyer C.J."/>
            <person name="Roe B.A."/>
            <person name="Shenoy N."/>
            <person name="Stanke M."/>
            <person name="Ter-Hovhannisyan V."/>
            <person name="Tunlid A."/>
            <person name="Velagapudi R."/>
            <person name="Vision T.J."/>
            <person name="Zeng Q."/>
            <person name="Zolan M.E."/>
            <person name="Pukkila P.J."/>
        </authorList>
    </citation>
    <scope>NUCLEOTIDE SEQUENCE [LARGE SCALE GENOMIC DNA]</scope>
    <source>
        <strain evidence="13">Okayama-7 / 130 / ATCC MYA-4618 / FGSC 9003</strain>
    </source>
</reference>
<dbReference type="InParanoid" id="D6RNV1"/>
<dbReference type="InterPro" id="IPR020472">
    <property type="entry name" value="WD40_PAC1"/>
</dbReference>
<evidence type="ECO:0000256" key="6">
    <source>
        <dbReference type="ARBA" id="ARBA00022737"/>
    </source>
</evidence>
<sequence length="354" mass="39020">MNPPPMNPSTVQTPGFAHYAVAWSPFHTNRVALASAANFGLVGNGRLHLVSANPGPSGLPILGIDKFYETQDGLYDVAWSEIHENQLVTASGDGSIRLWDVMIKVSAFFVFDLPIRAWQEHTREVFSVDWSNIKKDTFASSSWDGTVKIWTPERPRSVLTLQAHGSCVYQTMFSPHQPDLLASCSTDGTMKIFDLRSPAYMTGPGANSFTDPISAAVLTVPASGTEVLTLDWNKYRPMVLATAGVDKVAKVWDCRMVKLGEAPQVGGVCETQLLGHEYAVRKVQWSPHRPDILATASYDMTCRVWTTMPTPGRPQLLHIHDPHTEFVVGCAWSLYEDGLLASCGWDGRLNVFRA</sequence>
<evidence type="ECO:0000256" key="11">
    <source>
        <dbReference type="PROSITE-ProRule" id="PRU00221"/>
    </source>
</evidence>
<comment type="subcellular location">
    <subcellularLocation>
        <location evidence="2">Cytoplasm</location>
        <location evidence="2">Cytosol</location>
    </subcellularLocation>
    <subcellularLocation>
        <location evidence="1">Peroxisome matrix</location>
    </subcellularLocation>
</comment>
<feature type="repeat" description="WD" evidence="11">
    <location>
        <begin position="273"/>
        <end position="305"/>
    </location>
</feature>
<feature type="repeat" description="WD" evidence="11">
    <location>
        <begin position="118"/>
        <end position="160"/>
    </location>
</feature>
<dbReference type="InterPro" id="IPR015943">
    <property type="entry name" value="WD40/YVTN_repeat-like_dom_sf"/>
</dbReference>
<keyword evidence="7" id="KW-0653">Protein transport</keyword>
<dbReference type="STRING" id="240176.D6RNV1"/>
<dbReference type="PANTHER" id="PTHR46027">
    <property type="entry name" value="PEROXISOMAL TARGETING SIGNAL 2 RECEPTOR"/>
    <property type="match status" value="1"/>
</dbReference>
<dbReference type="VEuPathDB" id="FungiDB:CC1G_14826"/>
<feature type="repeat" description="WD" evidence="11">
    <location>
        <begin position="161"/>
        <end position="203"/>
    </location>
</feature>
<dbReference type="InterPro" id="IPR044536">
    <property type="entry name" value="PEX7"/>
</dbReference>
<evidence type="ECO:0000256" key="8">
    <source>
        <dbReference type="ARBA" id="ARBA00023140"/>
    </source>
</evidence>
<evidence type="ECO:0000256" key="4">
    <source>
        <dbReference type="ARBA" id="ARBA00022490"/>
    </source>
</evidence>
<evidence type="ECO:0000313" key="13">
    <source>
        <dbReference type="Proteomes" id="UP000001861"/>
    </source>
</evidence>
<evidence type="ECO:0000256" key="2">
    <source>
        <dbReference type="ARBA" id="ARBA00004514"/>
    </source>
</evidence>
<evidence type="ECO:0000256" key="3">
    <source>
        <dbReference type="ARBA" id="ARBA00022448"/>
    </source>
</evidence>
<dbReference type="FunCoup" id="D6RNV1">
    <property type="interactions" value="62"/>
</dbReference>
<comment type="similarity">
    <text evidence="9">Belongs to the WD repeat peroxin-7 family.</text>
</comment>
<dbReference type="GO" id="GO:0016558">
    <property type="term" value="P:protein import into peroxisome matrix"/>
    <property type="evidence" value="ECO:0007669"/>
    <property type="project" value="InterPro"/>
</dbReference>
<feature type="repeat" description="WD" evidence="11">
    <location>
        <begin position="67"/>
        <end position="101"/>
    </location>
</feature>
<dbReference type="InterPro" id="IPR036322">
    <property type="entry name" value="WD40_repeat_dom_sf"/>
</dbReference>
<dbReference type="PANTHER" id="PTHR46027:SF1">
    <property type="entry name" value="PEROXISOMAL TARGETING SIGNAL 2 RECEPTOR"/>
    <property type="match status" value="1"/>
</dbReference>
<comment type="caution">
    <text evidence="12">The sequence shown here is derived from an EMBL/GenBank/DDBJ whole genome shotgun (WGS) entry which is preliminary data.</text>
</comment>
<keyword evidence="5 11" id="KW-0853">WD repeat</keyword>
<protein>
    <recommendedName>
        <fullName evidence="10">Peroxin-7</fullName>
    </recommendedName>
</protein>
<dbReference type="GO" id="GO:0005829">
    <property type="term" value="C:cytosol"/>
    <property type="evidence" value="ECO:0007669"/>
    <property type="project" value="UniProtKB-SubCell"/>
</dbReference>
<name>D6RNV1_COPC7</name>
<organism evidence="12 13">
    <name type="scientific">Coprinopsis cinerea (strain Okayama-7 / 130 / ATCC MYA-4618 / FGSC 9003)</name>
    <name type="common">Inky cap fungus</name>
    <name type="synonym">Hormographiella aspergillata</name>
    <dbReference type="NCBI Taxonomy" id="240176"/>
    <lineage>
        <taxon>Eukaryota</taxon>
        <taxon>Fungi</taxon>
        <taxon>Dikarya</taxon>
        <taxon>Basidiomycota</taxon>
        <taxon>Agaricomycotina</taxon>
        <taxon>Agaricomycetes</taxon>
        <taxon>Agaricomycetidae</taxon>
        <taxon>Agaricales</taxon>
        <taxon>Agaricineae</taxon>
        <taxon>Psathyrellaceae</taxon>
        <taxon>Coprinopsis</taxon>
    </lineage>
</organism>
<dbReference type="RefSeq" id="XP_002910847.1">
    <property type="nucleotide sequence ID" value="XM_002910801.1"/>
</dbReference>
<evidence type="ECO:0000256" key="10">
    <source>
        <dbReference type="ARBA" id="ARBA00032565"/>
    </source>
</evidence>